<dbReference type="Gene3D" id="2.40.50.140">
    <property type="entry name" value="Nucleic acid-binding proteins"/>
    <property type="match status" value="1"/>
</dbReference>
<dbReference type="InterPro" id="IPR011344">
    <property type="entry name" value="ssDNA-bd"/>
</dbReference>
<evidence type="ECO:0000256" key="1">
    <source>
        <dbReference type="ARBA" id="ARBA00023125"/>
    </source>
</evidence>
<dbReference type="CDD" id="cd04496">
    <property type="entry name" value="SSB_OBF"/>
    <property type="match status" value="1"/>
</dbReference>
<dbReference type="EMBL" id="OC986329">
    <property type="protein sequence ID" value="CAG4642984.1"/>
    <property type="molecule type" value="Genomic_DNA"/>
</dbReference>
<sequence>MALYKLMQGSLSRICQFNQKSTAIASTTVTRGMKNSNQSFFETEESTPEPVSATVTREKTINSVTLLGRLGSAPQKRGTEAHPVVVMSLATHINMTNSQGEVNQKTEWHRICVFKPHLRETAFNYAAKGNRVMVQGRLLYGEVTDSNGGTQNTVSIVADDIIYFKNS</sequence>
<dbReference type="GO" id="GO:0003697">
    <property type="term" value="F:single-stranded DNA binding"/>
    <property type="evidence" value="ECO:0007669"/>
    <property type="project" value="InterPro"/>
</dbReference>
<dbReference type="InterPro" id="IPR000424">
    <property type="entry name" value="Primosome_PriB/ssb"/>
</dbReference>
<dbReference type="PROSITE" id="PS50935">
    <property type="entry name" value="SSB"/>
    <property type="match status" value="1"/>
</dbReference>
<dbReference type="GO" id="GO:0042645">
    <property type="term" value="C:mitochondrial nucleoid"/>
    <property type="evidence" value="ECO:0007669"/>
    <property type="project" value="TreeGrafter"/>
</dbReference>
<dbReference type="PANTHER" id="PTHR10302:SF0">
    <property type="entry name" value="SINGLE-STRANDED DNA-BINDING PROTEIN, MITOCHONDRIAL"/>
    <property type="match status" value="1"/>
</dbReference>
<gene>
    <name evidence="3" type="primary">EOG090X0O5J</name>
</gene>
<dbReference type="PANTHER" id="PTHR10302">
    <property type="entry name" value="SINGLE-STRANDED DNA-BINDING PROTEIN"/>
    <property type="match status" value="1"/>
</dbReference>
<dbReference type="AlphaFoldDB" id="A0A9N6WY59"/>
<organism evidence="3">
    <name type="scientific">Evadne anonyx</name>
    <dbReference type="NCBI Taxonomy" id="141404"/>
    <lineage>
        <taxon>Eukaryota</taxon>
        <taxon>Metazoa</taxon>
        <taxon>Ecdysozoa</taxon>
        <taxon>Arthropoda</taxon>
        <taxon>Crustacea</taxon>
        <taxon>Branchiopoda</taxon>
        <taxon>Diplostraca</taxon>
        <taxon>Cladocera</taxon>
        <taxon>Onychopoda</taxon>
        <taxon>Podonidae</taxon>
        <taxon>Evadne</taxon>
    </lineage>
</organism>
<keyword evidence="1 2" id="KW-0238">DNA-binding</keyword>
<proteinExistence type="predicted"/>
<dbReference type="FunFam" id="2.40.50.140:FF:000269">
    <property type="entry name" value="Single-stranded DNA-binding protein"/>
    <property type="match status" value="1"/>
</dbReference>
<protein>
    <submittedName>
        <fullName evidence="3">EOG090X0O5J</fullName>
    </submittedName>
</protein>
<dbReference type="InterPro" id="IPR012340">
    <property type="entry name" value="NA-bd_OB-fold"/>
</dbReference>
<reference evidence="3" key="1">
    <citation type="submission" date="2021-04" db="EMBL/GenBank/DDBJ databases">
        <authorList>
            <person name="Cornetti L."/>
        </authorList>
    </citation>
    <scope>NUCLEOTIDE SEQUENCE</scope>
</reference>
<dbReference type="SUPFAM" id="SSF50249">
    <property type="entry name" value="Nucleic acid-binding proteins"/>
    <property type="match status" value="1"/>
</dbReference>
<dbReference type="NCBIfam" id="TIGR00621">
    <property type="entry name" value="ssb"/>
    <property type="match status" value="1"/>
</dbReference>
<evidence type="ECO:0000313" key="3">
    <source>
        <dbReference type="EMBL" id="CAG4642984.1"/>
    </source>
</evidence>
<evidence type="ECO:0000256" key="2">
    <source>
        <dbReference type="PROSITE-ProRule" id="PRU00252"/>
    </source>
</evidence>
<dbReference type="Pfam" id="PF00436">
    <property type="entry name" value="SSB"/>
    <property type="match status" value="1"/>
</dbReference>
<name>A0A9N6WY59_9CRUS</name>
<accession>A0A9N6WY59</accession>
<dbReference type="GO" id="GO:0006264">
    <property type="term" value="P:mitochondrial DNA replication"/>
    <property type="evidence" value="ECO:0007669"/>
    <property type="project" value="TreeGrafter"/>
</dbReference>